<protein>
    <submittedName>
        <fullName evidence="1">Uncharacterized protein</fullName>
    </submittedName>
</protein>
<keyword evidence="2" id="KW-1185">Reference proteome</keyword>
<evidence type="ECO:0000313" key="2">
    <source>
        <dbReference type="Proteomes" id="UP001595613"/>
    </source>
</evidence>
<proteinExistence type="predicted"/>
<accession>A0ABV7X420</accession>
<sequence>MARTSNTNRKEATAPSFIAWNVTTKGNKSYWHKVGACWQHKDKKGMTLQLEVLPMDGRIVLRHPMDNAGAAETAKKVGRS</sequence>
<organism evidence="1 2">
    <name type="scientific">Devosia honganensis</name>
    <dbReference type="NCBI Taxonomy" id="1610527"/>
    <lineage>
        <taxon>Bacteria</taxon>
        <taxon>Pseudomonadati</taxon>
        <taxon>Pseudomonadota</taxon>
        <taxon>Alphaproteobacteria</taxon>
        <taxon>Hyphomicrobiales</taxon>
        <taxon>Devosiaceae</taxon>
        <taxon>Devosia</taxon>
    </lineage>
</organism>
<name>A0ABV7X420_9HYPH</name>
<dbReference type="EMBL" id="JBHRYD010000016">
    <property type="protein sequence ID" value="MFC3706260.1"/>
    <property type="molecule type" value="Genomic_DNA"/>
</dbReference>
<gene>
    <name evidence="1" type="ORF">ACFOOL_16040</name>
</gene>
<comment type="caution">
    <text evidence="1">The sequence shown here is derived from an EMBL/GenBank/DDBJ whole genome shotgun (WGS) entry which is preliminary data.</text>
</comment>
<dbReference type="Proteomes" id="UP001595613">
    <property type="component" value="Unassembled WGS sequence"/>
</dbReference>
<dbReference type="RefSeq" id="WP_380098367.1">
    <property type="nucleotide sequence ID" value="NZ_JBHRYD010000016.1"/>
</dbReference>
<evidence type="ECO:0000313" key="1">
    <source>
        <dbReference type="EMBL" id="MFC3706260.1"/>
    </source>
</evidence>
<reference evidence="2" key="1">
    <citation type="journal article" date="2019" name="Int. J. Syst. Evol. Microbiol.">
        <title>The Global Catalogue of Microorganisms (GCM) 10K type strain sequencing project: providing services to taxonomists for standard genome sequencing and annotation.</title>
        <authorList>
            <consortium name="The Broad Institute Genomics Platform"/>
            <consortium name="The Broad Institute Genome Sequencing Center for Infectious Disease"/>
            <person name="Wu L."/>
            <person name="Ma J."/>
        </authorList>
    </citation>
    <scope>NUCLEOTIDE SEQUENCE [LARGE SCALE GENOMIC DNA]</scope>
    <source>
        <strain evidence="2">KCTC 42281</strain>
    </source>
</reference>